<evidence type="ECO:0000259" key="7">
    <source>
        <dbReference type="PROSITE" id="PS50102"/>
    </source>
</evidence>
<keyword evidence="4" id="KW-0508">mRNA splicing</keyword>
<organism evidence="8 9">
    <name type="scientific">Mycoemilia scoparia</name>
    <dbReference type="NCBI Taxonomy" id="417184"/>
    <lineage>
        <taxon>Eukaryota</taxon>
        <taxon>Fungi</taxon>
        <taxon>Fungi incertae sedis</taxon>
        <taxon>Zoopagomycota</taxon>
        <taxon>Kickxellomycotina</taxon>
        <taxon>Kickxellomycetes</taxon>
        <taxon>Kickxellales</taxon>
        <taxon>Kickxellaceae</taxon>
        <taxon>Mycoemilia</taxon>
    </lineage>
</organism>
<evidence type="ECO:0000313" key="9">
    <source>
        <dbReference type="Proteomes" id="UP001150538"/>
    </source>
</evidence>
<comment type="subcellular location">
    <subcellularLocation>
        <location evidence="1">Nucleus</location>
    </subcellularLocation>
</comment>
<dbReference type="InterPro" id="IPR035979">
    <property type="entry name" value="RBD_domain_sf"/>
</dbReference>
<name>A0A9W8DTI2_9FUNG</name>
<feature type="domain" description="RRM" evidence="7">
    <location>
        <begin position="7"/>
        <end position="85"/>
    </location>
</feature>
<evidence type="ECO:0000256" key="1">
    <source>
        <dbReference type="ARBA" id="ARBA00004123"/>
    </source>
</evidence>
<dbReference type="SUPFAM" id="SSF54928">
    <property type="entry name" value="RNA-binding domain, RBD"/>
    <property type="match status" value="1"/>
</dbReference>
<dbReference type="GO" id="GO:0006397">
    <property type="term" value="P:mRNA processing"/>
    <property type="evidence" value="ECO:0007669"/>
    <property type="project" value="UniProtKB-KW"/>
</dbReference>
<comment type="caution">
    <text evidence="8">The sequence shown here is derived from an EMBL/GenBank/DDBJ whole genome shotgun (WGS) entry which is preliminary data.</text>
</comment>
<evidence type="ECO:0000256" key="2">
    <source>
        <dbReference type="ARBA" id="ARBA00022664"/>
    </source>
</evidence>
<dbReference type="Pfam" id="PF00076">
    <property type="entry name" value="RRM_1"/>
    <property type="match status" value="1"/>
</dbReference>
<evidence type="ECO:0000256" key="4">
    <source>
        <dbReference type="ARBA" id="ARBA00023187"/>
    </source>
</evidence>
<keyword evidence="2" id="KW-0507">mRNA processing</keyword>
<dbReference type="GO" id="GO:0005634">
    <property type="term" value="C:nucleus"/>
    <property type="evidence" value="ECO:0007669"/>
    <property type="project" value="UniProtKB-SubCell"/>
</dbReference>
<accession>A0A9W8DTI2</accession>
<evidence type="ECO:0000256" key="6">
    <source>
        <dbReference type="PROSITE-ProRule" id="PRU00176"/>
    </source>
</evidence>
<dbReference type="PROSITE" id="PS50102">
    <property type="entry name" value="RRM"/>
    <property type="match status" value="1"/>
</dbReference>
<evidence type="ECO:0000256" key="5">
    <source>
        <dbReference type="ARBA" id="ARBA00023242"/>
    </source>
</evidence>
<dbReference type="InterPro" id="IPR051106">
    <property type="entry name" value="RNA-bind/splicing_reg"/>
</dbReference>
<dbReference type="PANTHER" id="PTHR48028:SF4">
    <property type="entry name" value="SC35-LIKE SPLICING FACTOR"/>
    <property type="match status" value="1"/>
</dbReference>
<dbReference type="Gene3D" id="3.30.70.330">
    <property type="match status" value="1"/>
</dbReference>
<dbReference type="EMBL" id="JANBPU010000001">
    <property type="protein sequence ID" value="KAJ1922298.1"/>
    <property type="molecule type" value="Genomic_DNA"/>
</dbReference>
<keyword evidence="5" id="KW-0539">Nucleus</keyword>
<keyword evidence="3 6" id="KW-0694">RNA-binding</keyword>
<dbReference type="AlphaFoldDB" id="A0A9W8DTI2"/>
<reference evidence="8" key="1">
    <citation type="submission" date="2022-07" db="EMBL/GenBank/DDBJ databases">
        <title>Phylogenomic reconstructions and comparative analyses of Kickxellomycotina fungi.</title>
        <authorList>
            <person name="Reynolds N.K."/>
            <person name="Stajich J.E."/>
            <person name="Barry K."/>
            <person name="Grigoriev I.V."/>
            <person name="Crous P."/>
            <person name="Smith M.E."/>
        </authorList>
    </citation>
    <scope>NUCLEOTIDE SEQUENCE</scope>
    <source>
        <strain evidence="8">NBRC 100468</strain>
    </source>
</reference>
<dbReference type="GO" id="GO:0003723">
    <property type="term" value="F:RNA binding"/>
    <property type="evidence" value="ECO:0007669"/>
    <property type="project" value="UniProtKB-UniRule"/>
</dbReference>
<gene>
    <name evidence="8" type="primary">SCL25A</name>
    <name evidence="8" type="ORF">H4219_000160</name>
</gene>
<evidence type="ECO:0000313" key="8">
    <source>
        <dbReference type="EMBL" id="KAJ1922298.1"/>
    </source>
</evidence>
<dbReference type="InterPro" id="IPR012677">
    <property type="entry name" value="Nucleotide-bd_a/b_plait_sf"/>
</dbReference>
<dbReference type="OrthoDB" id="439808at2759"/>
<dbReference type="GO" id="GO:0008380">
    <property type="term" value="P:RNA splicing"/>
    <property type="evidence" value="ECO:0007669"/>
    <property type="project" value="UniProtKB-KW"/>
</dbReference>
<dbReference type="SMART" id="SM00360">
    <property type="entry name" value="RRM"/>
    <property type="match status" value="1"/>
</dbReference>
<protein>
    <submittedName>
        <fullName evidence="8">Arginine/serine-rich splicing factor scl25a transcript I</fullName>
    </submittedName>
</protein>
<dbReference type="PANTHER" id="PTHR48028">
    <property type="entry name" value="GLYCINE-RICH RNA-BINDING PROTEIN RZ1A"/>
    <property type="match status" value="1"/>
</dbReference>
<keyword evidence="9" id="KW-1185">Reference proteome</keyword>
<sequence>MVRDNACSLHIKGLAGISQDDLRDEFSKYGELKDVYIPRFFRSGELRDFGYVEFFKRDDAEAAFEKTRDGVDIGGKSVVVDFAKGQRKNRADTVEADIAEAGVEAHMTEDQDIEGEVVRIHAQDITQDQGPGREGALLDVTVMIVDVNIVTHDHVLTHVQDPQEGALLDVTVMIIDVNIVAHDHVQDPQEGAMIV</sequence>
<proteinExistence type="predicted"/>
<dbReference type="InterPro" id="IPR000504">
    <property type="entry name" value="RRM_dom"/>
</dbReference>
<evidence type="ECO:0000256" key="3">
    <source>
        <dbReference type="ARBA" id="ARBA00022884"/>
    </source>
</evidence>
<dbReference type="Proteomes" id="UP001150538">
    <property type="component" value="Unassembled WGS sequence"/>
</dbReference>